<proteinExistence type="predicted"/>
<keyword evidence="1" id="KW-0805">Transcription regulation</keyword>
<dbReference type="Gene3D" id="3.40.50.880">
    <property type="match status" value="1"/>
</dbReference>
<evidence type="ECO:0000313" key="4">
    <source>
        <dbReference type="EMBL" id="TPV39390.1"/>
    </source>
</evidence>
<dbReference type="InterPro" id="IPR018060">
    <property type="entry name" value="HTH_AraC"/>
</dbReference>
<dbReference type="SUPFAM" id="SSF52317">
    <property type="entry name" value="Class I glutamine amidotransferase-like"/>
    <property type="match status" value="1"/>
</dbReference>
<dbReference type="Pfam" id="PF12833">
    <property type="entry name" value="HTH_18"/>
    <property type="match status" value="1"/>
</dbReference>
<feature type="domain" description="HTH araC/xylS-type" evidence="3">
    <location>
        <begin position="214"/>
        <end position="303"/>
    </location>
</feature>
<dbReference type="PANTHER" id="PTHR43130">
    <property type="entry name" value="ARAC-FAMILY TRANSCRIPTIONAL REGULATOR"/>
    <property type="match status" value="1"/>
</dbReference>
<dbReference type="EMBL" id="VHJB01000046">
    <property type="protein sequence ID" value="TPV39390.1"/>
    <property type="molecule type" value="Genomic_DNA"/>
</dbReference>
<dbReference type="InterPro" id="IPR052158">
    <property type="entry name" value="INH-QAR"/>
</dbReference>
<evidence type="ECO:0000256" key="2">
    <source>
        <dbReference type="ARBA" id="ARBA00023163"/>
    </source>
</evidence>
<dbReference type="PANTHER" id="PTHR43130:SF11">
    <property type="entry name" value="TRANSCRIPTIONAL REGULATORY PROTEIN"/>
    <property type="match status" value="1"/>
</dbReference>
<keyword evidence="2" id="KW-0804">Transcription</keyword>
<dbReference type="SMART" id="SM00342">
    <property type="entry name" value="HTH_ARAC"/>
    <property type="match status" value="1"/>
</dbReference>
<protein>
    <submittedName>
        <fullName evidence="4">Helix-turn-helix domain-containing protein</fullName>
    </submittedName>
</protein>
<dbReference type="PROSITE" id="PS01124">
    <property type="entry name" value="HTH_ARAC_FAMILY_2"/>
    <property type="match status" value="1"/>
</dbReference>
<evidence type="ECO:0000313" key="5">
    <source>
        <dbReference type="Proteomes" id="UP000315469"/>
    </source>
</evidence>
<organism evidence="4 5">
    <name type="scientific">Pantoea eucalypti</name>
    <dbReference type="NCBI Taxonomy" id="470933"/>
    <lineage>
        <taxon>Bacteria</taxon>
        <taxon>Pseudomonadati</taxon>
        <taxon>Pseudomonadota</taxon>
        <taxon>Gammaproteobacteria</taxon>
        <taxon>Enterobacterales</taxon>
        <taxon>Erwiniaceae</taxon>
        <taxon>Pantoea</taxon>
    </lineage>
</organism>
<sequence length="312" mass="34279">MFWIANYAVASSPQHAARFENDPFQTVIVSPDGGPVWDVQGRLIHIDSSFQSVGQPDVIIAPGMVLGNNREPVNMLGVKEAAVWLRKQYDAGSIVASTGTGGFILGEAGLLDGKSFSTTWWFYHTMRERYPLAQSQWGKVLEEDGRVLTTGGCFSWISLVLHIIQKGAGADVAKLAAGMSLTDNDSLCQHLYVPPGLADNGHPLLLRAQDIIRFKNPSISAAKLAEALNTTERTLQRKLKALTQEKPKEFITRIRIESACVMLANPTISIRQVVTECGYSEETAFRKAFTQIMGMAPARYRQWLADKASPQG</sequence>
<gene>
    <name evidence="4" type="ORF">FJW02_05595</name>
</gene>
<dbReference type="Pfam" id="PF01965">
    <property type="entry name" value="DJ-1_PfpI"/>
    <property type="match status" value="1"/>
</dbReference>
<keyword evidence="5" id="KW-1185">Reference proteome</keyword>
<dbReference type="Gene3D" id="1.10.10.60">
    <property type="entry name" value="Homeodomain-like"/>
    <property type="match status" value="1"/>
</dbReference>
<dbReference type="InterPro" id="IPR002818">
    <property type="entry name" value="DJ-1/PfpI"/>
</dbReference>
<evidence type="ECO:0000259" key="3">
    <source>
        <dbReference type="PROSITE" id="PS01124"/>
    </source>
</evidence>
<dbReference type="Proteomes" id="UP000315469">
    <property type="component" value="Unassembled WGS sequence"/>
</dbReference>
<dbReference type="RefSeq" id="WP_140915683.1">
    <property type="nucleotide sequence ID" value="NZ_CP045721.1"/>
</dbReference>
<evidence type="ECO:0000256" key="1">
    <source>
        <dbReference type="ARBA" id="ARBA00023015"/>
    </source>
</evidence>
<dbReference type="InterPro" id="IPR009057">
    <property type="entry name" value="Homeodomain-like_sf"/>
</dbReference>
<dbReference type="SUPFAM" id="SSF46689">
    <property type="entry name" value="Homeodomain-like"/>
    <property type="match status" value="1"/>
</dbReference>
<dbReference type="GeneID" id="90523418"/>
<comment type="caution">
    <text evidence="4">The sequence shown here is derived from an EMBL/GenBank/DDBJ whole genome shotgun (WGS) entry which is preliminary data.</text>
</comment>
<dbReference type="InterPro" id="IPR029062">
    <property type="entry name" value="Class_I_gatase-like"/>
</dbReference>
<name>A0ABY2ZLT9_9GAMM</name>
<reference evidence="4 5" key="1">
    <citation type="submission" date="2019-06" db="EMBL/GenBank/DDBJ databases">
        <title>Taxogenomics and systematics of the genus Pantoea.</title>
        <authorList>
            <person name="Tambong J.T."/>
        </authorList>
    </citation>
    <scope>NUCLEOTIDE SEQUENCE [LARGE SCALE GENOMIC DNA]</scope>
    <source>
        <strain evidence="4 5">LMG 24197</strain>
    </source>
</reference>
<accession>A0ABY2ZLT9</accession>